<proteinExistence type="predicted"/>
<evidence type="ECO:0000259" key="3">
    <source>
        <dbReference type="Pfam" id="PF00501"/>
    </source>
</evidence>
<dbReference type="InterPro" id="IPR000873">
    <property type="entry name" value="AMP-dep_synth/lig_dom"/>
</dbReference>
<dbReference type="CDD" id="cd05930">
    <property type="entry name" value="A_NRPS"/>
    <property type="match status" value="1"/>
</dbReference>
<dbReference type="PROSITE" id="PS00455">
    <property type="entry name" value="AMP_BINDING"/>
    <property type="match status" value="1"/>
</dbReference>
<dbReference type="InterPro" id="IPR042099">
    <property type="entry name" value="ANL_N_sf"/>
</dbReference>
<evidence type="ECO:0000313" key="4">
    <source>
        <dbReference type="EMBL" id="EFA89381.1"/>
    </source>
</evidence>
<keyword evidence="1" id="KW-0596">Phosphopantetheine</keyword>
<gene>
    <name evidence="4" type="primary">bacC</name>
    <name evidence="4" type="ORF">HMPREF0628_1311</name>
</gene>
<protein>
    <submittedName>
        <fullName evidence="4">AMP-binding enzyme</fullName>
    </submittedName>
</protein>
<keyword evidence="5" id="KW-1185">Reference proteome</keyword>
<dbReference type="PANTHER" id="PTHR44845:SF7">
    <property type="entry name" value="PLIPASTATIN SYNTHASE SUBUNIT D"/>
    <property type="match status" value="1"/>
</dbReference>
<keyword evidence="2" id="KW-0597">Phosphoprotein</keyword>
<dbReference type="AlphaFoldDB" id="D1VVM7"/>
<dbReference type="RefSeq" id="WP_004826152.1">
    <property type="nucleotide sequence ID" value="NZ_ADDO01000064.1"/>
</dbReference>
<evidence type="ECO:0000313" key="5">
    <source>
        <dbReference type="Proteomes" id="UP000005711"/>
    </source>
</evidence>
<dbReference type="Gene3D" id="3.30.300.30">
    <property type="match status" value="1"/>
</dbReference>
<feature type="domain" description="AMP-dependent synthetase/ligase" evidence="3">
    <location>
        <begin position="8"/>
        <end position="350"/>
    </location>
</feature>
<dbReference type="eggNOG" id="COG1020">
    <property type="taxonomic scope" value="Bacteria"/>
</dbReference>
<comment type="caution">
    <text evidence="4">The sequence shown here is derived from an EMBL/GenBank/DDBJ whole genome shotgun (WGS) entry which is preliminary data.</text>
</comment>
<dbReference type="PANTHER" id="PTHR44845">
    <property type="entry name" value="CARRIER DOMAIN-CONTAINING PROTEIN"/>
    <property type="match status" value="1"/>
</dbReference>
<evidence type="ECO:0000256" key="1">
    <source>
        <dbReference type="ARBA" id="ARBA00022450"/>
    </source>
</evidence>
<dbReference type="Proteomes" id="UP000005711">
    <property type="component" value="Unassembled WGS sequence"/>
</dbReference>
<dbReference type="Pfam" id="PF00501">
    <property type="entry name" value="AMP-binding"/>
    <property type="match status" value="1"/>
</dbReference>
<evidence type="ECO:0000256" key="2">
    <source>
        <dbReference type="ARBA" id="ARBA00022553"/>
    </source>
</evidence>
<accession>D1VVM7</accession>
<name>D1VVM7_9FIRM</name>
<organism evidence="4 5">
    <name type="scientific">Peptoniphilus lacrimalis 315-B</name>
    <dbReference type="NCBI Taxonomy" id="596330"/>
    <lineage>
        <taxon>Bacteria</taxon>
        <taxon>Bacillati</taxon>
        <taxon>Bacillota</taxon>
        <taxon>Tissierellia</taxon>
        <taxon>Tissierellales</taxon>
        <taxon>Peptoniphilaceae</taxon>
        <taxon>Peptoniphilus</taxon>
    </lineage>
</organism>
<dbReference type="EMBL" id="ADDO01000064">
    <property type="protein sequence ID" value="EFA89381.1"/>
    <property type="molecule type" value="Genomic_DNA"/>
</dbReference>
<dbReference type="Gene3D" id="3.40.50.12780">
    <property type="entry name" value="N-terminal domain of ligase-like"/>
    <property type="match status" value="1"/>
</dbReference>
<reference evidence="4 5" key="1">
    <citation type="submission" date="2009-12" db="EMBL/GenBank/DDBJ databases">
        <title>Genome Sequence of Peptoniphilus lacrimalis 315-B.</title>
        <authorList>
            <person name="Durkin A.S."/>
            <person name="Madupu R."/>
            <person name="Torralba M."/>
            <person name="Methe B."/>
            <person name="Sutton G."/>
            <person name="Strausberg R.L."/>
            <person name="Nelson K.E."/>
        </authorList>
    </citation>
    <scope>NUCLEOTIDE SEQUENCE [LARGE SCALE GENOMIC DNA]</scope>
    <source>
        <strain evidence="4 5">315-B</strain>
    </source>
</reference>
<dbReference type="InterPro" id="IPR020845">
    <property type="entry name" value="AMP-binding_CS"/>
</dbReference>
<sequence length="492" mass="57285">MILIDQLDEICKKFPDKIAIVDKEKKITFRELRDKARSFAFFIRENFSYENEPIMVEASRDLETIICFFAILYSGNFYVPIDCEMPYDRILSIKNTLNSKLGIYHHKNIFTDSALSFDFEKNYEIDENKLINFRRKIIDTDPCYVLFTSGTTGEPKGVVISHFMIVDLMEWLGNTLGLSHEDKIASQTPFFFDASVKDICLLLKTGASLYIMDSKIFMFPLRVVEYLNDNKISVILWSVSALNILANSKVFEKIYPKHLRIVTFAGEQLSAAKLNIWKKYVKATYYNLYGPTEATCDCCYYKVDRDFNDGDIIPIGKACENMEVFILDGDKPANEGELVVRGRGVSYGYYNNFEMTGKSFVQNPLNSSYREIVYRTGDYVKLNDYGEIEFLARKDNQVKVMGHRIELDEIERLIYEMGLDEAAVLFDKKRETLILFYSGREITRKEFKDFILSKLPKYMCPHKFIHMESLPKSQNTKIDKKALYKLYENKEV</sequence>
<dbReference type="InterPro" id="IPR045851">
    <property type="entry name" value="AMP-bd_C_sf"/>
</dbReference>
<dbReference type="SUPFAM" id="SSF56801">
    <property type="entry name" value="Acetyl-CoA synthetase-like"/>
    <property type="match status" value="1"/>
</dbReference>